<dbReference type="RefSeq" id="WP_246329800.1">
    <property type="nucleotide sequence ID" value="NZ_BLXZ01000005.1"/>
</dbReference>
<evidence type="ECO:0000256" key="7">
    <source>
        <dbReference type="SAM" id="Phobius"/>
    </source>
</evidence>
<keyword evidence="9" id="KW-1185">Reference proteome</keyword>
<feature type="transmembrane region" description="Helical" evidence="7">
    <location>
        <begin position="110"/>
        <end position="130"/>
    </location>
</feature>
<comment type="subcellular location">
    <subcellularLocation>
        <location evidence="1">Cell membrane</location>
        <topology evidence="1">Multi-pass membrane protein</topology>
    </subcellularLocation>
</comment>
<comment type="similarity">
    <text evidence="2">Belongs to the UPF0718 family.</text>
</comment>
<evidence type="ECO:0000256" key="3">
    <source>
        <dbReference type="ARBA" id="ARBA00022475"/>
    </source>
</evidence>
<reference evidence="9" key="1">
    <citation type="submission" date="2020-06" db="EMBL/GenBank/DDBJ databases">
        <title>Draft genomic sequecing of Geomonas sp. Red745.</title>
        <authorList>
            <person name="Itoh H."/>
            <person name="Xu Z.X."/>
            <person name="Ushijima N."/>
            <person name="Masuda Y."/>
            <person name="Shiratori Y."/>
            <person name="Senoo K."/>
        </authorList>
    </citation>
    <scope>NUCLEOTIDE SEQUENCE [LARGE SCALE GENOMIC DNA]</scope>
    <source>
        <strain evidence="9">Red745</strain>
    </source>
</reference>
<evidence type="ECO:0000256" key="4">
    <source>
        <dbReference type="ARBA" id="ARBA00022692"/>
    </source>
</evidence>
<accession>A0A6V8N960</accession>
<keyword evidence="6 7" id="KW-0472">Membrane</keyword>
<feature type="transmembrane region" description="Helical" evidence="7">
    <location>
        <begin position="40"/>
        <end position="58"/>
    </location>
</feature>
<evidence type="ECO:0000256" key="2">
    <source>
        <dbReference type="ARBA" id="ARBA00006386"/>
    </source>
</evidence>
<protein>
    <submittedName>
        <fullName evidence="8">Permease</fullName>
    </submittedName>
</protein>
<name>A0A6V8N960_9BACT</name>
<feature type="transmembrane region" description="Helical" evidence="7">
    <location>
        <begin position="142"/>
        <end position="159"/>
    </location>
</feature>
<dbReference type="EMBL" id="BLXZ01000005">
    <property type="protein sequence ID" value="GFO68970.1"/>
    <property type="molecule type" value="Genomic_DNA"/>
</dbReference>
<comment type="caution">
    <text evidence="8">The sequence shown here is derived from an EMBL/GenBank/DDBJ whole genome shotgun (WGS) entry which is preliminary data.</text>
</comment>
<sequence>MMTVHLKQYRLFLVVLTINLALMLWQPALAGHSVTNSLKFLTEVLLVLPPVMVVMGLLDAWVPRALVEAHLGPGTGLRGAFFAILLGTAAAGPIYAAFPIALSLKNKGAQLGNIVIFLGTWASIKIPMIIMESSFMGLRFALLRLAFTVPCVLACGYLMEKIMPGEVMPENGGSGLTEETV</sequence>
<evidence type="ECO:0000313" key="8">
    <source>
        <dbReference type="EMBL" id="GFO68970.1"/>
    </source>
</evidence>
<evidence type="ECO:0000313" key="9">
    <source>
        <dbReference type="Proteomes" id="UP000587586"/>
    </source>
</evidence>
<evidence type="ECO:0000256" key="6">
    <source>
        <dbReference type="ARBA" id="ARBA00023136"/>
    </source>
</evidence>
<dbReference type="Pfam" id="PF03773">
    <property type="entry name" value="ArsP_1"/>
    <property type="match status" value="1"/>
</dbReference>
<dbReference type="GO" id="GO:0005886">
    <property type="term" value="C:plasma membrane"/>
    <property type="evidence" value="ECO:0007669"/>
    <property type="project" value="UniProtKB-SubCell"/>
</dbReference>
<evidence type="ECO:0000256" key="5">
    <source>
        <dbReference type="ARBA" id="ARBA00022989"/>
    </source>
</evidence>
<feature type="transmembrane region" description="Helical" evidence="7">
    <location>
        <begin position="79"/>
        <end position="98"/>
    </location>
</feature>
<gene>
    <name evidence="8" type="ORF">GMLC_25490</name>
</gene>
<keyword evidence="4 7" id="KW-0812">Transmembrane</keyword>
<dbReference type="AlphaFoldDB" id="A0A6V8N960"/>
<organism evidence="8 9">
    <name type="scientific">Geomonas limicola</name>
    <dbReference type="NCBI Taxonomy" id="2740186"/>
    <lineage>
        <taxon>Bacteria</taxon>
        <taxon>Pseudomonadati</taxon>
        <taxon>Thermodesulfobacteriota</taxon>
        <taxon>Desulfuromonadia</taxon>
        <taxon>Geobacterales</taxon>
        <taxon>Geobacteraceae</taxon>
        <taxon>Geomonas</taxon>
    </lineage>
</organism>
<dbReference type="Proteomes" id="UP000587586">
    <property type="component" value="Unassembled WGS sequence"/>
</dbReference>
<keyword evidence="3" id="KW-1003">Cell membrane</keyword>
<proteinExistence type="inferred from homology"/>
<evidence type="ECO:0000256" key="1">
    <source>
        <dbReference type="ARBA" id="ARBA00004651"/>
    </source>
</evidence>
<keyword evidence="5 7" id="KW-1133">Transmembrane helix</keyword>
<dbReference type="InterPro" id="IPR005524">
    <property type="entry name" value="DUF318"/>
</dbReference>